<evidence type="ECO:0000256" key="1">
    <source>
        <dbReference type="SAM" id="MobiDB-lite"/>
    </source>
</evidence>
<comment type="caution">
    <text evidence="3">The sequence shown here is derived from an EMBL/GenBank/DDBJ whole genome shotgun (WGS) entry which is preliminary data.</text>
</comment>
<dbReference type="EMBL" id="JAOPKA010000001">
    <property type="protein sequence ID" value="MCU4740526.1"/>
    <property type="molecule type" value="Genomic_DNA"/>
</dbReference>
<feature type="compositionally biased region" description="Polar residues" evidence="1">
    <location>
        <begin position="80"/>
        <end position="96"/>
    </location>
</feature>
<keyword evidence="5" id="KW-1185">Reference proteome</keyword>
<gene>
    <name evidence="4" type="ORF">OB955_01105</name>
    <name evidence="3" type="ORF">OB960_03830</name>
</gene>
<evidence type="ECO:0000259" key="2">
    <source>
        <dbReference type="Pfam" id="PF18545"/>
    </source>
</evidence>
<dbReference type="Pfam" id="PF18545">
    <property type="entry name" value="HalOD1"/>
    <property type="match status" value="1"/>
</dbReference>
<dbReference type="InterPro" id="IPR040624">
    <property type="entry name" value="HalOD1"/>
</dbReference>
<sequence length="96" mass="10481">MDTDEPVIIQIVQQVAARKNVDPMALHPPLHDVIDTDALEALFRSADRDEGVSTVTLEFVYQGYAVRVDSSGDVHVSDSPTIETGSESQPVERSSQ</sequence>
<evidence type="ECO:0000313" key="4">
    <source>
        <dbReference type="EMBL" id="MCU4971338.1"/>
    </source>
</evidence>
<evidence type="ECO:0000313" key="6">
    <source>
        <dbReference type="Proteomes" id="UP001321018"/>
    </source>
</evidence>
<dbReference type="Proteomes" id="UP001320972">
    <property type="component" value="Unassembled WGS sequence"/>
</dbReference>
<proteinExistence type="predicted"/>
<evidence type="ECO:0000313" key="3">
    <source>
        <dbReference type="EMBL" id="MCU4740526.1"/>
    </source>
</evidence>
<protein>
    <recommendedName>
        <fullName evidence="2">Halobacterial output domain-containing protein</fullName>
    </recommendedName>
</protein>
<feature type="region of interest" description="Disordered" evidence="1">
    <location>
        <begin position="72"/>
        <end position="96"/>
    </location>
</feature>
<organism evidence="3 6">
    <name type="scientific">Natronoglomus mannanivorans</name>
    <dbReference type="NCBI Taxonomy" id="2979990"/>
    <lineage>
        <taxon>Archaea</taxon>
        <taxon>Methanobacteriati</taxon>
        <taxon>Methanobacteriota</taxon>
        <taxon>Stenosarchaea group</taxon>
        <taxon>Halobacteria</taxon>
        <taxon>Halobacteriales</taxon>
        <taxon>Natrialbaceae</taxon>
        <taxon>Natronoglomus</taxon>
    </lineage>
</organism>
<evidence type="ECO:0000313" key="5">
    <source>
        <dbReference type="Proteomes" id="UP001320972"/>
    </source>
</evidence>
<reference evidence="3 5" key="1">
    <citation type="submission" date="2022-09" db="EMBL/GenBank/DDBJ databases">
        <title>Enrichment on poylsaccharides allowed isolation of novel metabolic and taxonomic groups of Haloarchaea.</title>
        <authorList>
            <person name="Sorokin D.Y."/>
            <person name="Elcheninov A.G."/>
            <person name="Khizhniak T.V."/>
            <person name="Kolganova T.V."/>
            <person name="Kublanov I.V."/>
        </authorList>
    </citation>
    <scope>NUCLEOTIDE SEQUENCE</scope>
    <source>
        <strain evidence="4 5">AArc-m2/3/4</strain>
        <strain evidence="3">AArc-xg1-1</strain>
    </source>
</reference>
<feature type="domain" description="Halobacterial output" evidence="2">
    <location>
        <begin position="4"/>
        <end position="77"/>
    </location>
</feature>
<name>A0AAP3E0L7_9EURY</name>
<dbReference type="AlphaFoldDB" id="A0AAP3E0L7"/>
<dbReference type="EMBL" id="JAOPKB010000001">
    <property type="protein sequence ID" value="MCU4971338.1"/>
    <property type="molecule type" value="Genomic_DNA"/>
</dbReference>
<dbReference type="Proteomes" id="UP001321018">
    <property type="component" value="Unassembled WGS sequence"/>
</dbReference>
<accession>A0AAP3E0L7</accession>
<dbReference type="RefSeq" id="WP_338002353.1">
    <property type="nucleotide sequence ID" value="NZ_JAOPKA010000001.1"/>
</dbReference>